<name>A0A1K1V6Y4_9GAMM</name>
<feature type="region of interest" description="Disordered" evidence="1">
    <location>
        <begin position="95"/>
        <end position="130"/>
    </location>
</feature>
<dbReference type="EMBL" id="FPJW01000002">
    <property type="protein sequence ID" value="SFX20524.1"/>
    <property type="molecule type" value="Genomic_DNA"/>
</dbReference>
<evidence type="ECO:0000313" key="4">
    <source>
        <dbReference type="Proteomes" id="UP000182350"/>
    </source>
</evidence>
<feature type="chain" id="PRO_5012340211" description="Peptidase propeptide and YPEB domain-containing protein" evidence="2">
    <location>
        <begin position="27"/>
        <end position="130"/>
    </location>
</feature>
<protein>
    <recommendedName>
        <fullName evidence="5">Peptidase propeptide and YPEB domain-containing protein</fullName>
    </recommendedName>
</protein>
<keyword evidence="2" id="KW-0732">Signal</keyword>
<feature type="region of interest" description="Disordered" evidence="1">
    <location>
        <begin position="29"/>
        <end position="60"/>
    </location>
</feature>
<keyword evidence="4" id="KW-1185">Reference proteome</keyword>
<dbReference type="STRING" id="1122209.SAMN02745752_00797"/>
<feature type="compositionally biased region" description="Basic and acidic residues" evidence="1">
    <location>
        <begin position="29"/>
        <end position="53"/>
    </location>
</feature>
<organism evidence="3 4">
    <name type="scientific">Marinospirillum alkaliphilum DSM 21637</name>
    <dbReference type="NCBI Taxonomy" id="1122209"/>
    <lineage>
        <taxon>Bacteria</taxon>
        <taxon>Pseudomonadati</taxon>
        <taxon>Pseudomonadota</taxon>
        <taxon>Gammaproteobacteria</taxon>
        <taxon>Oceanospirillales</taxon>
        <taxon>Oceanospirillaceae</taxon>
        <taxon>Marinospirillum</taxon>
    </lineage>
</organism>
<dbReference type="Proteomes" id="UP000182350">
    <property type="component" value="Unassembled WGS sequence"/>
</dbReference>
<dbReference type="OrthoDB" id="9996739at2"/>
<gene>
    <name evidence="3" type="ORF">SAMN02745752_00797</name>
</gene>
<dbReference type="AlphaFoldDB" id="A0A1K1V6Y4"/>
<feature type="signal peptide" evidence="2">
    <location>
        <begin position="1"/>
        <end position="26"/>
    </location>
</feature>
<accession>A0A1K1V6Y4</accession>
<dbReference type="RefSeq" id="WP_143142759.1">
    <property type="nucleotide sequence ID" value="NZ_FPJW01000002.1"/>
</dbReference>
<proteinExistence type="predicted"/>
<sequence>MNRMTLSALALALALPLTALPLTALAETRAEAAGKTCERGEKRQGWQERRAARQQEQSPLNLQEIEVMAQARALMMLGSGATATVTPLNEGGYQVEMKNAAGETVRTHQISESGRPEPRRQRPAGSTPAS</sequence>
<evidence type="ECO:0000256" key="2">
    <source>
        <dbReference type="SAM" id="SignalP"/>
    </source>
</evidence>
<reference evidence="3 4" key="1">
    <citation type="submission" date="2016-11" db="EMBL/GenBank/DDBJ databases">
        <authorList>
            <person name="Jaros S."/>
            <person name="Januszkiewicz K."/>
            <person name="Wedrychowicz H."/>
        </authorList>
    </citation>
    <scope>NUCLEOTIDE SEQUENCE [LARGE SCALE GENOMIC DNA]</scope>
    <source>
        <strain evidence="3 4">DSM 21637</strain>
    </source>
</reference>
<evidence type="ECO:0000313" key="3">
    <source>
        <dbReference type="EMBL" id="SFX20524.1"/>
    </source>
</evidence>
<evidence type="ECO:0008006" key="5">
    <source>
        <dbReference type="Google" id="ProtNLM"/>
    </source>
</evidence>
<evidence type="ECO:0000256" key="1">
    <source>
        <dbReference type="SAM" id="MobiDB-lite"/>
    </source>
</evidence>